<dbReference type="eggNOG" id="KOG4197">
    <property type="taxonomic scope" value="Eukaryota"/>
</dbReference>
<dbReference type="Pfam" id="PF20431">
    <property type="entry name" value="E_motif"/>
    <property type="match status" value="1"/>
</dbReference>
<organism evidence="4">
    <name type="scientific">Oryza brachyantha</name>
    <name type="common">malo sina</name>
    <dbReference type="NCBI Taxonomy" id="4533"/>
    <lineage>
        <taxon>Eukaryota</taxon>
        <taxon>Viridiplantae</taxon>
        <taxon>Streptophyta</taxon>
        <taxon>Embryophyta</taxon>
        <taxon>Tracheophyta</taxon>
        <taxon>Spermatophyta</taxon>
        <taxon>Magnoliopsida</taxon>
        <taxon>Liliopsida</taxon>
        <taxon>Poales</taxon>
        <taxon>Poaceae</taxon>
        <taxon>BOP clade</taxon>
        <taxon>Oryzoideae</taxon>
        <taxon>Oryzeae</taxon>
        <taxon>Oryzinae</taxon>
        <taxon>Oryza</taxon>
    </lineage>
</organism>
<dbReference type="PANTHER" id="PTHR47926">
    <property type="entry name" value="PENTATRICOPEPTIDE REPEAT-CONTAINING PROTEIN"/>
    <property type="match status" value="1"/>
</dbReference>
<dbReference type="Gramene" id="OB01G33720.1">
    <property type="protein sequence ID" value="OB01G33720.1"/>
    <property type="gene ID" value="OB01G33720"/>
</dbReference>
<name>J3L2B6_ORYBR</name>
<feature type="repeat" description="PPR" evidence="3">
    <location>
        <begin position="358"/>
        <end position="392"/>
    </location>
</feature>
<dbReference type="Gene3D" id="1.25.40.10">
    <property type="entry name" value="Tetratricopeptide repeat domain"/>
    <property type="match status" value="4"/>
</dbReference>
<feature type="repeat" description="PPR" evidence="3">
    <location>
        <begin position="288"/>
        <end position="322"/>
    </location>
</feature>
<dbReference type="Proteomes" id="UP000006038">
    <property type="component" value="Chromosome 1"/>
</dbReference>
<feature type="repeat" description="PPR" evidence="3">
    <location>
        <begin position="489"/>
        <end position="523"/>
    </location>
</feature>
<dbReference type="OMA" id="GICCDNI"/>
<dbReference type="InterPro" id="IPR046848">
    <property type="entry name" value="E_motif"/>
</dbReference>
<keyword evidence="5" id="KW-1185">Reference proteome</keyword>
<evidence type="ECO:0000313" key="4">
    <source>
        <dbReference type="EnsemblPlants" id="OB01G33720.1"/>
    </source>
</evidence>
<proteinExistence type="predicted"/>
<dbReference type="GO" id="GO:0009451">
    <property type="term" value="P:RNA modification"/>
    <property type="evidence" value="ECO:0007669"/>
    <property type="project" value="InterPro"/>
</dbReference>
<reference evidence="4" key="1">
    <citation type="journal article" date="2013" name="Nat. Commun.">
        <title>Whole-genome sequencing of Oryza brachyantha reveals mechanisms underlying Oryza genome evolution.</title>
        <authorList>
            <person name="Chen J."/>
            <person name="Huang Q."/>
            <person name="Gao D."/>
            <person name="Wang J."/>
            <person name="Lang Y."/>
            <person name="Liu T."/>
            <person name="Li B."/>
            <person name="Bai Z."/>
            <person name="Luis Goicoechea J."/>
            <person name="Liang C."/>
            <person name="Chen C."/>
            <person name="Zhang W."/>
            <person name="Sun S."/>
            <person name="Liao Y."/>
            <person name="Zhang X."/>
            <person name="Yang L."/>
            <person name="Song C."/>
            <person name="Wang M."/>
            <person name="Shi J."/>
            <person name="Liu G."/>
            <person name="Liu J."/>
            <person name="Zhou H."/>
            <person name="Zhou W."/>
            <person name="Yu Q."/>
            <person name="An N."/>
            <person name="Chen Y."/>
            <person name="Cai Q."/>
            <person name="Wang B."/>
            <person name="Liu B."/>
            <person name="Min J."/>
            <person name="Huang Y."/>
            <person name="Wu H."/>
            <person name="Li Z."/>
            <person name="Zhang Y."/>
            <person name="Yin Y."/>
            <person name="Song W."/>
            <person name="Jiang J."/>
            <person name="Jackson S.A."/>
            <person name="Wing R.A."/>
            <person name="Wang J."/>
            <person name="Chen M."/>
        </authorList>
    </citation>
    <scope>NUCLEOTIDE SEQUENCE [LARGE SCALE GENOMIC DNA]</scope>
    <source>
        <strain evidence="4">cv. IRGC 101232</strain>
    </source>
</reference>
<feature type="repeat" description="PPR" evidence="3">
    <location>
        <begin position="187"/>
        <end position="221"/>
    </location>
</feature>
<dbReference type="NCBIfam" id="TIGR00756">
    <property type="entry name" value="PPR"/>
    <property type="match status" value="7"/>
</dbReference>
<accession>J3L2B6</accession>
<dbReference type="InterPro" id="IPR046960">
    <property type="entry name" value="PPR_At4g14850-like_plant"/>
</dbReference>
<feature type="repeat" description="PPR" evidence="3">
    <location>
        <begin position="82"/>
        <end position="116"/>
    </location>
</feature>
<protein>
    <recommendedName>
        <fullName evidence="6">Pentacotripeptide-repeat region of PRORP domain-containing protein</fullName>
    </recommendedName>
</protein>
<dbReference type="PANTHER" id="PTHR47926:SF422">
    <property type="entry name" value="PENTACOTRIPEPTIDE-REPEAT REGION OF PRORP DOMAIN-CONTAINING PROTEIN"/>
    <property type="match status" value="1"/>
</dbReference>
<evidence type="ECO:0008006" key="6">
    <source>
        <dbReference type="Google" id="ProtNLM"/>
    </source>
</evidence>
<dbReference type="FunFam" id="1.25.40.10:FF:000344">
    <property type="entry name" value="Pentatricopeptide repeat-containing protein"/>
    <property type="match status" value="1"/>
</dbReference>
<dbReference type="HOGENOM" id="CLU_002706_15_10_1"/>
<dbReference type="FunFam" id="1.25.40.10:FF:000090">
    <property type="entry name" value="Pentatricopeptide repeat-containing protein, chloroplastic"/>
    <property type="match status" value="1"/>
</dbReference>
<keyword evidence="1" id="KW-0677">Repeat</keyword>
<dbReference type="InterPro" id="IPR002885">
    <property type="entry name" value="PPR_rpt"/>
</dbReference>
<dbReference type="STRING" id="4533.J3L2B6"/>
<dbReference type="FunFam" id="1.25.40.10:FF:000436">
    <property type="entry name" value="Pentatricopeptide repeat-containing protein At5g39350 family"/>
    <property type="match status" value="1"/>
</dbReference>
<evidence type="ECO:0000256" key="3">
    <source>
        <dbReference type="PROSITE-ProRule" id="PRU00708"/>
    </source>
</evidence>
<sequence>MRYLYFRGNTSQARPSRHHLLAYFDACASRAHLVELHGQLVRAHLASDSFVASRLIAFLASPAARHDMHYARKVFDRMAQPSVFVWNCMIRGYNSCGAPADALALFRAMRWRGVSPDNYTMAALVSVSAAFAGSTSWRSTGNAVHALVRRIGFTSDVFVMSGLVNFYGALRSVEEASKVFKEMYERDVVSWTSMISALARCGQWDKVLRFLSEMQAEGINPNKVTIISVLSACAQTQAVDKGRWVYNQVGRYGIEADVDIRNALISMYAKCGCLSDALEAFQDIPARYTKSWNTLIDGFVQNHEHKEALIFFEEMMLHGVAPDSITLVSVLSACAQLGDLQKGRHVHSYIQDNGICCDNILTNSLINMYAKCGDMTAAEKIFQTMKKKDAVSWTVMVCGYVKGQQFRLAFNLFEEMKIAEVVAHMALVSLLSACSQLGALDKGRDIHSYIEEKNVAKDLCLESALLDMYAKCGCIGTAAEIFRKMEHKQTLLWNLIIGGLASNGHGEEAVELFDQMLKLRDPKPDGITLKAVLGACAHVGMVDEGLHYFYLMSSLGISPDVEHYGCIVDLLGRAGLLDEAFHFNKKMPIEPNSVIWGSLLAACRVHHRMDLGKVIGQHIVNLAPNDVGAHVLVSNLHADKSQWDDVELVRGLMGTRGIQKAPGHSSIQVEPS</sequence>
<dbReference type="EnsemblPlants" id="OB01G33720.1">
    <property type="protein sequence ID" value="OB01G33720.1"/>
    <property type="gene ID" value="OB01G33720"/>
</dbReference>
<dbReference type="Pfam" id="PF13041">
    <property type="entry name" value="PPR_2"/>
    <property type="match status" value="3"/>
</dbReference>
<dbReference type="GO" id="GO:0003723">
    <property type="term" value="F:RNA binding"/>
    <property type="evidence" value="ECO:0007669"/>
    <property type="project" value="InterPro"/>
</dbReference>
<dbReference type="PROSITE" id="PS51375">
    <property type="entry name" value="PPR"/>
    <property type="match status" value="6"/>
</dbReference>
<feature type="repeat" description="PPR" evidence="3">
    <location>
        <begin position="525"/>
        <end position="559"/>
    </location>
</feature>
<evidence type="ECO:0000256" key="2">
    <source>
        <dbReference type="ARBA" id="ARBA00022946"/>
    </source>
</evidence>
<dbReference type="AlphaFoldDB" id="J3L2B6"/>
<evidence type="ECO:0000313" key="5">
    <source>
        <dbReference type="Proteomes" id="UP000006038"/>
    </source>
</evidence>
<keyword evidence="2" id="KW-0809">Transit peptide</keyword>
<reference evidence="4" key="2">
    <citation type="submission" date="2013-04" db="UniProtKB">
        <authorList>
            <consortium name="EnsemblPlants"/>
        </authorList>
    </citation>
    <scope>IDENTIFICATION</scope>
</reference>
<evidence type="ECO:0000256" key="1">
    <source>
        <dbReference type="ARBA" id="ARBA00022737"/>
    </source>
</evidence>
<dbReference type="InterPro" id="IPR011990">
    <property type="entry name" value="TPR-like_helical_dom_sf"/>
</dbReference>
<dbReference type="Pfam" id="PF01535">
    <property type="entry name" value="PPR"/>
    <property type="match status" value="6"/>
</dbReference>
<dbReference type="FunFam" id="1.25.40.10:FF:000031">
    <property type="entry name" value="Pentatricopeptide repeat-containing protein mitochondrial"/>
    <property type="match status" value="1"/>
</dbReference>